<keyword evidence="2" id="KW-1003">Cell membrane</keyword>
<evidence type="ECO:0000259" key="9">
    <source>
        <dbReference type="Pfam" id="PF13807"/>
    </source>
</evidence>
<keyword evidence="4 7" id="KW-1133">Transmembrane helix</keyword>
<feature type="coiled-coil region" evidence="6">
    <location>
        <begin position="202"/>
        <end position="236"/>
    </location>
</feature>
<keyword evidence="6" id="KW-0175">Coiled coil</keyword>
<dbReference type="InterPro" id="IPR027417">
    <property type="entry name" value="P-loop_NTPase"/>
</dbReference>
<dbReference type="InterPro" id="IPR050445">
    <property type="entry name" value="Bact_polysacc_biosynth/exp"/>
</dbReference>
<keyword evidence="5 7" id="KW-0472">Membrane</keyword>
<gene>
    <name evidence="10" type="ORF">QO011_002223</name>
</gene>
<feature type="domain" description="Polysaccharide chain length determinant N-terminal" evidence="8">
    <location>
        <begin position="9"/>
        <end position="101"/>
    </location>
</feature>
<evidence type="ECO:0000256" key="3">
    <source>
        <dbReference type="ARBA" id="ARBA00022692"/>
    </source>
</evidence>
<keyword evidence="3 7" id="KW-0812">Transmembrane</keyword>
<dbReference type="EMBL" id="JAUSVX010000003">
    <property type="protein sequence ID" value="MDQ0469212.1"/>
    <property type="molecule type" value="Genomic_DNA"/>
</dbReference>
<organism evidence="10 11">
    <name type="scientific">Labrys wisconsinensis</name>
    <dbReference type="NCBI Taxonomy" id="425677"/>
    <lineage>
        <taxon>Bacteria</taxon>
        <taxon>Pseudomonadati</taxon>
        <taxon>Pseudomonadota</taxon>
        <taxon>Alphaproteobacteria</taxon>
        <taxon>Hyphomicrobiales</taxon>
        <taxon>Xanthobacteraceae</taxon>
        <taxon>Labrys</taxon>
    </lineage>
</organism>
<evidence type="ECO:0000313" key="11">
    <source>
        <dbReference type="Proteomes" id="UP001242480"/>
    </source>
</evidence>
<evidence type="ECO:0000313" key="10">
    <source>
        <dbReference type="EMBL" id="MDQ0469212.1"/>
    </source>
</evidence>
<dbReference type="InterPro" id="IPR032807">
    <property type="entry name" value="GNVR"/>
</dbReference>
<dbReference type="SUPFAM" id="SSF52540">
    <property type="entry name" value="P-loop containing nucleoside triphosphate hydrolases"/>
    <property type="match status" value="1"/>
</dbReference>
<dbReference type="Pfam" id="PF13807">
    <property type="entry name" value="GNVR"/>
    <property type="match status" value="1"/>
</dbReference>
<feature type="domain" description="Tyrosine-protein kinase G-rich" evidence="9">
    <location>
        <begin position="381"/>
        <end position="454"/>
    </location>
</feature>
<accession>A0ABU0J4L8</accession>
<dbReference type="InterPro" id="IPR003856">
    <property type="entry name" value="LPS_length_determ_N"/>
</dbReference>
<feature type="transmembrane region" description="Helical" evidence="7">
    <location>
        <begin position="24"/>
        <end position="48"/>
    </location>
</feature>
<evidence type="ECO:0000256" key="6">
    <source>
        <dbReference type="SAM" id="Coils"/>
    </source>
</evidence>
<evidence type="ECO:0000259" key="8">
    <source>
        <dbReference type="Pfam" id="PF02706"/>
    </source>
</evidence>
<dbReference type="Gene3D" id="3.40.50.300">
    <property type="entry name" value="P-loop containing nucleotide triphosphate hydrolases"/>
    <property type="match status" value="1"/>
</dbReference>
<evidence type="ECO:0000256" key="7">
    <source>
        <dbReference type="SAM" id="Phobius"/>
    </source>
</evidence>
<dbReference type="Proteomes" id="UP001242480">
    <property type="component" value="Unassembled WGS sequence"/>
</dbReference>
<name>A0ABU0J4L8_9HYPH</name>
<evidence type="ECO:0000256" key="5">
    <source>
        <dbReference type="ARBA" id="ARBA00023136"/>
    </source>
</evidence>
<dbReference type="RefSeq" id="WP_307271594.1">
    <property type="nucleotide sequence ID" value="NZ_JAUSVX010000003.1"/>
</dbReference>
<keyword evidence="11" id="KW-1185">Reference proteome</keyword>
<protein>
    <submittedName>
        <fullName evidence="10">Uncharacterized protein involved in exopolysaccharide biosynthesis/Mrp family chromosome partitioning ATPase</fullName>
    </submittedName>
</protein>
<sequence length="725" mass="77774">MSDAQVDDSVEIGDIWRILWHRRWIIAVTALVILASTLIYCVFAPPLYTATAEILIDPRDKQVLTNNINPVALPPDGGVTQVESQSSVIGSSSVLLRAIADTNLTEDPEFGGPPGFFTRTIDAVERFFGLDQPVDDAAEQQDRTLRALKRRLAIKRADKVFVIDVIFSAKTAERAARVANAIADAYLADQSGSRAASATEASDSLAARLDEQRKKVNEAESAVERYRAENNITAANGMLVTEQQLTDVSNQLTGARSRSAELLTRVNQIEDARRGGVNSDATAEALNSSVISALRAREAALVERDADLRTQLGGRHPALLAVASQLADVRKLVAKELDRLARSARADYDRAAAYEKSLSTSLDGLKAKAEAGNKASVRLRELEREADANRTVYNSFLVRSQETREQASIDTTNARIITRAIAPQEKSWPPVGFLLLGALGGGLGLGAGAALVREYVAPSILSKAQMQRAAGVPVVGVWPMRNTEAAVSDRPRRRWPGARRAVALLSLGRRLLGRPAGLGRGGAGMATAKLDIAVGMTMRRLAEAEVLAPAGTGFRAVVVTSGAVEAAERARVTRRLVHAAAMRGDRVLYIDATEPPDRRQPAPGLYEVLRGERNLDSVCVIEQESGIAIIGSGQYRPGQGDDAQRSAVRRFLIEARRRFHLVLVDGGVVSDNLRAAALVAEADAVIFVARVGETLQSDVTLAGEALEMIGRPLSAAVLVEAPGRG</sequence>
<dbReference type="PANTHER" id="PTHR32309">
    <property type="entry name" value="TYROSINE-PROTEIN KINASE"/>
    <property type="match status" value="1"/>
</dbReference>
<reference evidence="10 11" key="1">
    <citation type="submission" date="2023-07" db="EMBL/GenBank/DDBJ databases">
        <title>Genomic Encyclopedia of Type Strains, Phase IV (KMG-IV): sequencing the most valuable type-strain genomes for metagenomic binning, comparative biology and taxonomic classification.</title>
        <authorList>
            <person name="Goeker M."/>
        </authorList>
    </citation>
    <scope>NUCLEOTIDE SEQUENCE [LARGE SCALE GENOMIC DNA]</scope>
    <source>
        <strain evidence="10 11">DSM 19619</strain>
    </source>
</reference>
<evidence type="ECO:0000256" key="4">
    <source>
        <dbReference type="ARBA" id="ARBA00022989"/>
    </source>
</evidence>
<comment type="subcellular location">
    <subcellularLocation>
        <location evidence="1">Cell membrane</location>
        <topology evidence="1">Multi-pass membrane protein</topology>
    </subcellularLocation>
</comment>
<dbReference type="Pfam" id="PF02706">
    <property type="entry name" value="Wzz"/>
    <property type="match status" value="1"/>
</dbReference>
<comment type="caution">
    <text evidence="10">The sequence shown here is derived from an EMBL/GenBank/DDBJ whole genome shotgun (WGS) entry which is preliminary data.</text>
</comment>
<evidence type="ECO:0000256" key="2">
    <source>
        <dbReference type="ARBA" id="ARBA00022475"/>
    </source>
</evidence>
<evidence type="ECO:0000256" key="1">
    <source>
        <dbReference type="ARBA" id="ARBA00004651"/>
    </source>
</evidence>
<dbReference type="PANTHER" id="PTHR32309:SF13">
    <property type="entry name" value="FERRIC ENTEROBACTIN TRANSPORT PROTEIN FEPE"/>
    <property type="match status" value="1"/>
</dbReference>
<proteinExistence type="predicted"/>